<protein>
    <recommendedName>
        <fullName evidence="7">Anti-CBASS protein Acb1</fullName>
    </recommendedName>
</protein>
<evidence type="ECO:0000256" key="1">
    <source>
        <dbReference type="ARBA" id="ARBA00022801"/>
    </source>
</evidence>
<comment type="catalytic activity">
    <reaction evidence="4">
        <text>3',3',3'-cAAG + H2O = A[3'-5']pG[3'-5']pAp[3'] + H(+)</text>
        <dbReference type="Rhea" id="RHEA:72867"/>
        <dbReference type="ChEBI" id="CHEBI:15377"/>
        <dbReference type="ChEBI" id="CHEBI:15378"/>
        <dbReference type="ChEBI" id="CHEBI:143810"/>
        <dbReference type="ChEBI" id="CHEBI:192533"/>
    </reaction>
    <physiologicalReaction direction="left-to-right" evidence="4">
        <dbReference type="Rhea" id="RHEA:72868"/>
    </physiologicalReaction>
</comment>
<evidence type="ECO:0000256" key="5">
    <source>
        <dbReference type="ARBA" id="ARBA00034283"/>
    </source>
</evidence>
<evidence type="ECO:0000256" key="9">
    <source>
        <dbReference type="SAM" id="MobiDB-lite"/>
    </source>
</evidence>
<evidence type="ECO:0000256" key="4">
    <source>
        <dbReference type="ARBA" id="ARBA00034244"/>
    </source>
</evidence>
<feature type="region of interest" description="Disordered" evidence="9">
    <location>
        <begin position="634"/>
        <end position="673"/>
    </location>
</feature>
<dbReference type="AlphaFoldDB" id="A0A931HB28"/>
<dbReference type="Pfam" id="PF06381">
    <property type="entry name" value="Phage_portal_3"/>
    <property type="match status" value="1"/>
</dbReference>
<evidence type="ECO:0000259" key="11">
    <source>
        <dbReference type="Pfam" id="PF23474"/>
    </source>
</evidence>
<evidence type="ECO:0000256" key="2">
    <source>
        <dbReference type="ARBA" id="ARBA00034233"/>
    </source>
</evidence>
<dbReference type="InterPro" id="IPR024459">
    <property type="entry name" value="Acb1-like_N"/>
</dbReference>
<proteinExistence type="inferred from homology"/>
<dbReference type="GO" id="GO:0016787">
    <property type="term" value="F:hydrolase activity"/>
    <property type="evidence" value="ECO:0007669"/>
    <property type="project" value="UniProtKB-KW"/>
</dbReference>
<evidence type="ECO:0000256" key="3">
    <source>
        <dbReference type="ARBA" id="ARBA00034240"/>
    </source>
</evidence>
<name>A0A931HB28_9SPHN</name>
<keyword evidence="1" id="KW-0378">Hydrolase</keyword>
<feature type="domain" description="Anti-CBASS protein Acb1-like N-terminal" evidence="10">
    <location>
        <begin position="42"/>
        <end position="389"/>
    </location>
</feature>
<accession>A0A931HB28</accession>
<dbReference type="RefSeq" id="WP_197162439.1">
    <property type="nucleotide sequence ID" value="NZ_JADZGI010000001.1"/>
</dbReference>
<comment type="catalytic activity">
    <reaction evidence="5">
        <text>3',3'-cGAMP + H2O = G[3'-5']pAp[3'] + H(+)</text>
        <dbReference type="Rhea" id="RHEA:72831"/>
        <dbReference type="ChEBI" id="CHEBI:15377"/>
        <dbReference type="ChEBI" id="CHEBI:15378"/>
        <dbReference type="ChEBI" id="CHEBI:71501"/>
        <dbReference type="ChEBI" id="CHEBI:192497"/>
    </reaction>
    <physiologicalReaction direction="left-to-right" evidence="5">
        <dbReference type="Rhea" id="RHEA:72832"/>
    </physiologicalReaction>
</comment>
<dbReference type="Proteomes" id="UP000617634">
    <property type="component" value="Unassembled WGS sequence"/>
</dbReference>
<evidence type="ECO:0000313" key="12">
    <source>
        <dbReference type="EMBL" id="MBH0112722.1"/>
    </source>
</evidence>
<evidence type="ECO:0000259" key="10">
    <source>
        <dbReference type="Pfam" id="PF06381"/>
    </source>
</evidence>
<dbReference type="InterPro" id="IPR056175">
    <property type="entry name" value="Acb1-like_C"/>
</dbReference>
<dbReference type="Pfam" id="PF23474">
    <property type="entry name" value="Acb1"/>
    <property type="match status" value="1"/>
</dbReference>
<feature type="domain" description="Anti-CBASS protein Acb1-like C-terminal" evidence="11">
    <location>
        <begin position="482"/>
        <end position="629"/>
    </location>
</feature>
<comment type="catalytic activity">
    <reaction evidence="8">
        <text>3',3'-cUAMP + H2O = U[3'-5']pAp[3'] + H(+)</text>
        <dbReference type="Rhea" id="RHEA:72835"/>
        <dbReference type="ChEBI" id="CHEBI:15377"/>
        <dbReference type="ChEBI" id="CHEBI:15378"/>
        <dbReference type="ChEBI" id="CHEBI:143809"/>
        <dbReference type="ChEBI" id="CHEBI:192498"/>
    </reaction>
    <physiologicalReaction direction="left-to-right" evidence="8">
        <dbReference type="Rhea" id="RHEA:72836"/>
    </physiologicalReaction>
</comment>
<evidence type="ECO:0000256" key="7">
    <source>
        <dbReference type="ARBA" id="ARBA00034343"/>
    </source>
</evidence>
<evidence type="ECO:0000256" key="8">
    <source>
        <dbReference type="ARBA" id="ARBA00048123"/>
    </source>
</evidence>
<keyword evidence="13" id="KW-1185">Reference proteome</keyword>
<evidence type="ECO:0000313" key="13">
    <source>
        <dbReference type="Proteomes" id="UP000617634"/>
    </source>
</evidence>
<comment type="catalytic activity">
    <reaction evidence="2">
        <text>3',3',3'-cAAG + H2O = G[3'-5']pA[3'-5']pAp[3'] + H(+)</text>
        <dbReference type="Rhea" id="RHEA:72863"/>
        <dbReference type="ChEBI" id="CHEBI:15377"/>
        <dbReference type="ChEBI" id="CHEBI:15378"/>
        <dbReference type="ChEBI" id="CHEBI:143810"/>
        <dbReference type="ChEBI" id="CHEBI:192532"/>
    </reaction>
    <physiologicalReaction direction="left-to-right" evidence="2">
        <dbReference type="Rhea" id="RHEA:72864"/>
    </physiologicalReaction>
</comment>
<organism evidence="12 13">
    <name type="scientific">Novosphingobium aureum</name>
    <dbReference type="NCBI Taxonomy" id="2792964"/>
    <lineage>
        <taxon>Bacteria</taxon>
        <taxon>Pseudomonadati</taxon>
        <taxon>Pseudomonadota</taxon>
        <taxon>Alphaproteobacteria</taxon>
        <taxon>Sphingomonadales</taxon>
        <taxon>Sphingomonadaceae</taxon>
        <taxon>Novosphingobium</taxon>
    </lineage>
</organism>
<comment type="similarity">
    <text evidence="6">Belongs to the anti-CBASS protein Acb1 family.</text>
</comment>
<dbReference type="EMBL" id="JADZGI010000001">
    <property type="protein sequence ID" value="MBH0112722.1"/>
    <property type="molecule type" value="Genomic_DNA"/>
</dbReference>
<sequence length="802" mass="87085">MAWITDSLRGAIETVGRLNPFSRSGLSASTALPGIFTHQLAIAAYMASGMMKKVISIPAEDRVREWRDWQADAKVIEAIEKEENRLGLIAKVQEAETLRGIGGGALIIITAGDHSSELKPEQIGKGGIVAINVVSRWQITGKDWIKDLASPRYGEPEMWEMQGDQGSAVPIHPSRVICFRGARLPAGSAIADDEAFWGDSRLLRVFTEVQRSDDTQAWFAALVKKAKLLRIGIPDLDSREPEQLNKRIEVIALGESSLNATVYRSSGGADDAGETITDYQVTWAGIPAMMDAFDQRVSAVSDIPFTRLTGRSPAGMNATGQHDMDNWNKAVVAGQKLETRPCLEQLDPFVIRSAGADPEKVTWKFAPLSVPSEKEEADTFNVTMDAVTKLQATGSIPNEAFAKGVQNLLSEREYIPGLDQALAEIPEAERFGLNPDDDGTDPSAIQSEGGDPASAGGGLNVPVRRTANDAATAFFADAQPRPLYVQRKLLNAAPLIAWAKANGFKSTLPAEDMHVTVLYSKTAVDPMKMGEGWTGDENGHVRVKPGGPRAIERLGESAVVLLFASYEIEGRHHGMVEAGGSHDFDSYQPHVTLSYEVPEGFDLEAIKPYAGALEFGPELFEPLDLDWKRKVVEDGGAQNSDRPFDDANPYRWGRGRRGGQFKAGPGGGGSASDYVARAIANPQPQKQRPVGKVTASTARLVKQRTGIDIDGKELRLDHSGIGHAWKEHGPSGKVRGAKPITQGDLLRGIQNLNRATSISQGTARGRSGPRFEATYVTRRGTMKVIYETNAKAVYAMNMWWVR</sequence>
<evidence type="ECO:0000256" key="6">
    <source>
        <dbReference type="ARBA" id="ARBA00034316"/>
    </source>
</evidence>
<comment type="caution">
    <text evidence="12">The sequence shown here is derived from an EMBL/GenBank/DDBJ whole genome shotgun (WGS) entry which is preliminary data.</text>
</comment>
<feature type="region of interest" description="Disordered" evidence="9">
    <location>
        <begin position="430"/>
        <end position="461"/>
    </location>
</feature>
<comment type="catalytic activity">
    <reaction evidence="3">
        <text>3',3',3'-c-tri-AMP + H2O = A[3'-5']pA[3'-5']pAp[3'] + H(+)</text>
        <dbReference type="Rhea" id="RHEA:72859"/>
        <dbReference type="ChEBI" id="CHEBI:15377"/>
        <dbReference type="ChEBI" id="CHEBI:15378"/>
        <dbReference type="ChEBI" id="CHEBI:192523"/>
        <dbReference type="ChEBI" id="CHEBI:192530"/>
    </reaction>
    <physiologicalReaction direction="left-to-right" evidence="3">
        <dbReference type="Rhea" id="RHEA:72860"/>
    </physiologicalReaction>
</comment>
<gene>
    <name evidence="12" type="ORF">I5E68_07125</name>
</gene>
<reference evidence="12" key="1">
    <citation type="submission" date="2020-11" db="EMBL/GenBank/DDBJ databases">
        <title>Novosphingobium aureum sp. nov., a marine bacterium isolated from sediment of a salt flat.</title>
        <authorList>
            <person name="Yoo Y."/>
            <person name="Kim J.-J."/>
        </authorList>
    </citation>
    <scope>NUCLEOTIDE SEQUENCE</scope>
    <source>
        <strain evidence="12">YJ-S2-02</strain>
    </source>
</reference>